<feature type="domain" description="Response regulatory" evidence="3">
    <location>
        <begin position="6"/>
        <end position="123"/>
    </location>
</feature>
<organism evidence="4 5">
    <name type="scientific">Pseudomonas knackmussii</name>
    <dbReference type="NCBI Taxonomy" id="65741"/>
    <lineage>
        <taxon>Bacteria</taxon>
        <taxon>Pseudomonadati</taxon>
        <taxon>Pseudomonadota</taxon>
        <taxon>Gammaproteobacteria</taxon>
        <taxon>Pseudomonadales</taxon>
        <taxon>Pseudomonadaceae</taxon>
        <taxon>Pseudomonas</taxon>
    </lineage>
</organism>
<evidence type="ECO:0000313" key="4">
    <source>
        <dbReference type="EMBL" id="UPQ82739.1"/>
    </source>
</evidence>
<protein>
    <submittedName>
        <fullName evidence="4">Response regulator</fullName>
    </submittedName>
</protein>
<evidence type="ECO:0000256" key="2">
    <source>
        <dbReference type="PROSITE-ProRule" id="PRU00169"/>
    </source>
</evidence>
<proteinExistence type="predicted"/>
<dbReference type="InterPro" id="IPR011006">
    <property type="entry name" value="CheY-like_superfamily"/>
</dbReference>
<dbReference type="Gene3D" id="3.40.50.2300">
    <property type="match status" value="1"/>
</dbReference>
<dbReference type="EMBL" id="CP096208">
    <property type="protein sequence ID" value="UPQ82739.1"/>
    <property type="molecule type" value="Genomic_DNA"/>
</dbReference>
<reference evidence="4 5" key="1">
    <citation type="submission" date="2022-04" db="EMBL/GenBank/DDBJ databases">
        <title>Pseudomonas knackmussii B09-2.</title>
        <authorList>
            <person name="Deng Y."/>
        </authorList>
    </citation>
    <scope>NUCLEOTIDE SEQUENCE [LARGE SCALE GENOMIC DNA]</scope>
    <source>
        <strain evidence="4 5">B09-2</strain>
    </source>
</reference>
<gene>
    <name evidence="4" type="ORF">M0M42_20550</name>
</gene>
<dbReference type="SUPFAM" id="SSF52172">
    <property type="entry name" value="CheY-like"/>
    <property type="match status" value="1"/>
</dbReference>
<feature type="modified residue" description="4-aspartylphosphate" evidence="2">
    <location>
        <position position="56"/>
    </location>
</feature>
<dbReference type="Proteomes" id="UP000831189">
    <property type="component" value="Chromosome"/>
</dbReference>
<dbReference type="PROSITE" id="PS50110">
    <property type="entry name" value="RESPONSE_REGULATORY"/>
    <property type="match status" value="1"/>
</dbReference>
<dbReference type="InterPro" id="IPR050595">
    <property type="entry name" value="Bact_response_regulator"/>
</dbReference>
<evidence type="ECO:0000259" key="3">
    <source>
        <dbReference type="PROSITE" id="PS50110"/>
    </source>
</evidence>
<keyword evidence="1 2" id="KW-0597">Phosphoprotein</keyword>
<accession>A0ABY4KQB5</accession>
<dbReference type="PANTHER" id="PTHR44591:SF3">
    <property type="entry name" value="RESPONSE REGULATORY DOMAIN-CONTAINING PROTEIN"/>
    <property type="match status" value="1"/>
</dbReference>
<dbReference type="Pfam" id="PF00072">
    <property type="entry name" value="Response_reg"/>
    <property type="match status" value="1"/>
</dbReference>
<dbReference type="SMART" id="SM00448">
    <property type="entry name" value="REC"/>
    <property type="match status" value="1"/>
</dbReference>
<evidence type="ECO:0000313" key="5">
    <source>
        <dbReference type="Proteomes" id="UP000831189"/>
    </source>
</evidence>
<keyword evidence="5" id="KW-1185">Reference proteome</keyword>
<dbReference type="InterPro" id="IPR001789">
    <property type="entry name" value="Sig_transdc_resp-reg_receiver"/>
</dbReference>
<dbReference type="PANTHER" id="PTHR44591">
    <property type="entry name" value="STRESS RESPONSE REGULATOR PROTEIN 1"/>
    <property type="match status" value="1"/>
</dbReference>
<sequence length="135" mass="14562">MSELKRILHVEDDPSIQAVVKVALEAIGGYQVQPCSSGQQALDEVEAFAPQFILLDVMMPGMGGPETLTRLGERVDLTQIPVVFMTAKAQPGEIEHLRQLGAHDVIVKPFDPMRLASQIQAIWDACGAQAVGSTP</sequence>
<name>A0ABY4KQB5_9PSED</name>
<evidence type="ECO:0000256" key="1">
    <source>
        <dbReference type="ARBA" id="ARBA00022553"/>
    </source>
</evidence>